<gene>
    <name evidence="1" type="ORF">B7463_g6716</name>
</gene>
<dbReference type="OMA" id="LWKLHTG"/>
<protein>
    <recommendedName>
        <fullName evidence="3">Methyltransferase domain-containing protein</fullName>
    </recommendedName>
</protein>
<proteinExistence type="predicted"/>
<reference evidence="1 2" key="1">
    <citation type="submission" date="2018-05" db="EMBL/GenBank/DDBJ databases">
        <title>Draft genome sequence of Scytalidium lignicola DSM 105466, a ubiquitous saprotrophic fungus.</title>
        <authorList>
            <person name="Buettner E."/>
            <person name="Gebauer A.M."/>
            <person name="Hofrichter M."/>
            <person name="Liers C."/>
            <person name="Kellner H."/>
        </authorList>
    </citation>
    <scope>NUCLEOTIDE SEQUENCE [LARGE SCALE GENOMIC DNA]</scope>
    <source>
        <strain evidence="1 2">DSM 105466</strain>
    </source>
</reference>
<sequence length="232" mass="25802">MAELGRLDAQHLLWKLHTGYTLNPKISVTTDTRIAEIGTGTGLWLLDLAENLPSSVQLDGYDISDSQYPSQAFLPNNVSLNVLDAFGDVPPHLVEPGGYIQWEDANLGRTFIDGTAAREFGHVAQTVFKAFNFIFDWVGEIDKHVRAAGLEILDYDTSALRSSLVPLCTNTYLTGHIELFQGIAKLNEQQLSIPTEQECQKRLFALFAETKKGAVYHWQPVTLLARKPSIDD</sequence>
<dbReference type="STRING" id="5539.A0A3E2H898"/>
<evidence type="ECO:0008006" key="3">
    <source>
        <dbReference type="Google" id="ProtNLM"/>
    </source>
</evidence>
<organism evidence="1 2">
    <name type="scientific">Scytalidium lignicola</name>
    <name type="common">Hyphomycete</name>
    <dbReference type="NCBI Taxonomy" id="5539"/>
    <lineage>
        <taxon>Eukaryota</taxon>
        <taxon>Fungi</taxon>
        <taxon>Dikarya</taxon>
        <taxon>Ascomycota</taxon>
        <taxon>Pezizomycotina</taxon>
        <taxon>Leotiomycetes</taxon>
        <taxon>Leotiomycetes incertae sedis</taxon>
        <taxon>Scytalidium</taxon>
    </lineage>
</organism>
<dbReference type="AlphaFoldDB" id="A0A3E2H898"/>
<dbReference type="EMBL" id="NCSJ02000122">
    <property type="protein sequence ID" value="RFU29636.1"/>
    <property type="molecule type" value="Genomic_DNA"/>
</dbReference>
<dbReference type="InterPro" id="IPR029063">
    <property type="entry name" value="SAM-dependent_MTases_sf"/>
</dbReference>
<keyword evidence="2" id="KW-1185">Reference proteome</keyword>
<name>A0A3E2H898_SCYLI</name>
<comment type="caution">
    <text evidence="1">The sequence shown here is derived from an EMBL/GenBank/DDBJ whole genome shotgun (WGS) entry which is preliminary data.</text>
</comment>
<dbReference type="Proteomes" id="UP000258309">
    <property type="component" value="Unassembled WGS sequence"/>
</dbReference>
<accession>A0A3E2H898</accession>
<evidence type="ECO:0000313" key="1">
    <source>
        <dbReference type="EMBL" id="RFU29636.1"/>
    </source>
</evidence>
<dbReference type="Gene3D" id="3.40.50.150">
    <property type="entry name" value="Vaccinia Virus protein VP39"/>
    <property type="match status" value="1"/>
</dbReference>
<feature type="non-terminal residue" evidence="1">
    <location>
        <position position="232"/>
    </location>
</feature>
<dbReference type="OrthoDB" id="184880at2759"/>
<dbReference type="SUPFAM" id="SSF53335">
    <property type="entry name" value="S-adenosyl-L-methionine-dependent methyltransferases"/>
    <property type="match status" value="1"/>
</dbReference>
<evidence type="ECO:0000313" key="2">
    <source>
        <dbReference type="Proteomes" id="UP000258309"/>
    </source>
</evidence>
<feature type="non-terminal residue" evidence="1">
    <location>
        <position position="1"/>
    </location>
</feature>